<dbReference type="InterPro" id="IPR035369">
    <property type="entry name" value="Nrap_D4"/>
</dbReference>
<evidence type="ECO:0000313" key="5">
    <source>
        <dbReference type="Proteomes" id="UP000428333"/>
    </source>
</evidence>
<dbReference type="GO" id="GO:0006364">
    <property type="term" value="P:rRNA processing"/>
    <property type="evidence" value="ECO:0007669"/>
    <property type="project" value="TreeGrafter"/>
</dbReference>
<dbReference type="GO" id="GO:0032040">
    <property type="term" value="C:small-subunit processome"/>
    <property type="evidence" value="ECO:0007669"/>
    <property type="project" value="TreeGrafter"/>
</dbReference>
<comment type="caution">
    <text evidence="4">The sequence shown here is derived from an EMBL/GenBank/DDBJ whole genome shotgun (WGS) entry which is preliminary data.</text>
</comment>
<dbReference type="Pfam" id="PF17405">
    <property type="entry name" value="Nrap_D4"/>
    <property type="match status" value="1"/>
</dbReference>
<feature type="domain" description="Nrap protein" evidence="3">
    <location>
        <begin position="94"/>
        <end position="247"/>
    </location>
</feature>
<dbReference type="PANTHER" id="PTHR17972:SF0">
    <property type="entry name" value="NUCLEOLAR PROTEIN 6"/>
    <property type="match status" value="1"/>
</dbReference>
<organism evidence="4 5">
    <name type="scientific">Rhododendron williamsianum</name>
    <dbReference type="NCBI Taxonomy" id="262921"/>
    <lineage>
        <taxon>Eukaryota</taxon>
        <taxon>Viridiplantae</taxon>
        <taxon>Streptophyta</taxon>
        <taxon>Embryophyta</taxon>
        <taxon>Tracheophyta</taxon>
        <taxon>Spermatophyta</taxon>
        <taxon>Magnoliopsida</taxon>
        <taxon>eudicotyledons</taxon>
        <taxon>Gunneridae</taxon>
        <taxon>Pentapetalae</taxon>
        <taxon>asterids</taxon>
        <taxon>Ericales</taxon>
        <taxon>Ericaceae</taxon>
        <taxon>Ericoideae</taxon>
        <taxon>Rhodoreae</taxon>
        <taxon>Rhododendron</taxon>
    </lineage>
</organism>
<reference evidence="4 5" key="1">
    <citation type="journal article" date="2019" name="Genome Biol. Evol.">
        <title>The Rhododendron genome and chromosomal organization provide insight into shared whole-genome duplications across the heath family (Ericaceae).</title>
        <authorList>
            <person name="Soza V.L."/>
            <person name="Lindsley D."/>
            <person name="Waalkes A."/>
            <person name="Ramage E."/>
            <person name="Patwardhan R.P."/>
            <person name="Burton J.N."/>
            <person name="Adey A."/>
            <person name="Kumar A."/>
            <person name="Qiu R."/>
            <person name="Shendure J."/>
            <person name="Hall B."/>
        </authorList>
    </citation>
    <scope>NUCLEOTIDE SEQUENCE [LARGE SCALE GENOMIC DNA]</scope>
    <source>
        <strain evidence="4">RSF 1966-606</strain>
    </source>
</reference>
<keyword evidence="1" id="KW-0694">RNA-binding</keyword>
<name>A0A6A4L8Z9_9ERIC</name>
<dbReference type="OrthoDB" id="10251401at2759"/>
<keyword evidence="5" id="KW-1185">Reference proteome</keyword>
<dbReference type="EMBL" id="QEFC01002331">
    <property type="protein sequence ID" value="KAE9452914.1"/>
    <property type="molecule type" value="Genomic_DNA"/>
</dbReference>
<gene>
    <name evidence="4" type="ORF">C3L33_15194</name>
</gene>
<comment type="subcellular location">
    <subcellularLocation>
        <location evidence="1">Nucleus</location>
        <location evidence="1">Nucleolus</location>
    </subcellularLocation>
</comment>
<sequence length="446" mass="50307">MGDVAIEKTKSAFLLKIGQSLQSNWGMICNATEDDVVVFTSGYAFRLKILHEKGLTLTKWPMGSNQVKRVPSTDKILYMRSQHASMINGLQGRYPIYGPVVRLAKRWVAAHLLSTSLGEEAIELLVAYLFLKPLPFHAPSSRITGFLRFLRLLSEYDWAFSALVVDINGDLTLNDEKEVNGNFISSRKAYEENMQNVSPAMFLATAYDKVSDAWTRSSPTSSELRRLAAYAKSSANLLAKLNLEDQLDSYRWECLFRTPLSNYNAIVLLHRDRLPYPQHLLFPSEVNQGILCSSFCLSVKSLLQALIENLCLHIFGRDARGTWEAKQEIPSLSIAWRHERELRGTETKLMVNFDPLRCFVGDVELICPHCISRKSSPTSSKFGTIRLEVMHWLNVGAIGIKGTSRSKRGREEIAEEEDLFNVLKSVGEVGKGFVRSIYLPKAPKPK</sequence>
<evidence type="ECO:0000259" key="2">
    <source>
        <dbReference type="Pfam" id="PF17405"/>
    </source>
</evidence>
<dbReference type="AlphaFoldDB" id="A0A6A4L8Z9"/>
<evidence type="ECO:0008006" key="6">
    <source>
        <dbReference type="Google" id="ProtNLM"/>
    </source>
</evidence>
<evidence type="ECO:0000313" key="4">
    <source>
        <dbReference type="EMBL" id="KAE9452914.1"/>
    </source>
</evidence>
<dbReference type="Proteomes" id="UP000428333">
    <property type="component" value="Linkage Group LG09"/>
</dbReference>
<dbReference type="Pfam" id="PF17406">
    <property type="entry name" value="Nrap_D5"/>
    <property type="match status" value="1"/>
</dbReference>
<dbReference type="InterPro" id="IPR005554">
    <property type="entry name" value="NOL6/Upt22"/>
</dbReference>
<proteinExistence type="inferred from homology"/>
<protein>
    <recommendedName>
        <fullName evidence="6">Nucleolar protein 6</fullName>
    </recommendedName>
</protein>
<dbReference type="InterPro" id="IPR035370">
    <property type="entry name" value="Nrap_D5"/>
</dbReference>
<dbReference type="GO" id="GO:0003723">
    <property type="term" value="F:RNA binding"/>
    <property type="evidence" value="ECO:0007669"/>
    <property type="project" value="UniProtKB-KW"/>
</dbReference>
<dbReference type="GO" id="GO:0006409">
    <property type="term" value="P:tRNA export from nucleus"/>
    <property type="evidence" value="ECO:0007669"/>
    <property type="project" value="TreeGrafter"/>
</dbReference>
<dbReference type="GO" id="GO:0034456">
    <property type="term" value="C:UTP-C complex"/>
    <property type="evidence" value="ECO:0007669"/>
    <property type="project" value="TreeGrafter"/>
</dbReference>
<comment type="similarity">
    <text evidence="1">Belongs to the NRAP family.</text>
</comment>
<dbReference type="PANTHER" id="PTHR17972">
    <property type="entry name" value="NUCLEOLAR RNA-ASSOCIATED PROTEIN"/>
    <property type="match status" value="1"/>
</dbReference>
<dbReference type="GO" id="GO:0032545">
    <property type="term" value="C:CURI complex"/>
    <property type="evidence" value="ECO:0007669"/>
    <property type="project" value="TreeGrafter"/>
</dbReference>
<feature type="non-terminal residue" evidence="4">
    <location>
        <position position="1"/>
    </location>
</feature>
<evidence type="ECO:0000259" key="3">
    <source>
        <dbReference type="Pfam" id="PF17406"/>
    </source>
</evidence>
<feature type="domain" description="Nrap protein" evidence="2">
    <location>
        <begin position="4"/>
        <end position="69"/>
    </location>
</feature>
<accession>A0A6A4L8Z9</accession>
<evidence type="ECO:0000256" key="1">
    <source>
        <dbReference type="RuleBase" id="RU364032"/>
    </source>
</evidence>
<keyword evidence="1" id="KW-0539">Nucleus</keyword>